<organism evidence="2 3">
    <name type="scientific">Noviherbaspirillum album</name>
    <dbReference type="NCBI Taxonomy" id="3080276"/>
    <lineage>
        <taxon>Bacteria</taxon>
        <taxon>Pseudomonadati</taxon>
        <taxon>Pseudomonadota</taxon>
        <taxon>Betaproteobacteria</taxon>
        <taxon>Burkholderiales</taxon>
        <taxon>Oxalobacteraceae</taxon>
        <taxon>Noviherbaspirillum</taxon>
    </lineage>
</organism>
<reference evidence="2 3" key="1">
    <citation type="submission" date="2023-10" db="EMBL/GenBank/DDBJ databases">
        <title>Noviherbaspirillum sp. CPCC 100848 genome assembly.</title>
        <authorList>
            <person name="Li X.Y."/>
            <person name="Fang X.M."/>
        </authorList>
    </citation>
    <scope>NUCLEOTIDE SEQUENCE [LARGE SCALE GENOMIC DNA]</scope>
    <source>
        <strain evidence="2 3">CPCC 100848</strain>
    </source>
</reference>
<dbReference type="EMBL" id="JAWIIV010000040">
    <property type="protein sequence ID" value="MEC4722942.1"/>
    <property type="molecule type" value="Genomic_DNA"/>
</dbReference>
<evidence type="ECO:0000313" key="2">
    <source>
        <dbReference type="EMBL" id="MEC4722942.1"/>
    </source>
</evidence>
<accession>A0ABU6JH24</accession>
<dbReference type="RefSeq" id="WP_326509569.1">
    <property type="nucleotide sequence ID" value="NZ_JAWIIV010000040.1"/>
</dbReference>
<keyword evidence="1" id="KW-0472">Membrane</keyword>
<sequence>MDLTIPTGSQVMEATGNKLLSQLLNAPSVAKMANPYAAAAGALLSPDHVAATSASNGNRGEASIDNSGWNVNFGSGSITSSATREAISQWIGIAAGIVTVLVALKLLKR</sequence>
<keyword evidence="1" id="KW-1133">Transmembrane helix</keyword>
<feature type="transmembrane region" description="Helical" evidence="1">
    <location>
        <begin position="87"/>
        <end position="107"/>
    </location>
</feature>
<comment type="caution">
    <text evidence="2">The sequence shown here is derived from an EMBL/GenBank/DDBJ whole genome shotgun (WGS) entry which is preliminary data.</text>
</comment>
<evidence type="ECO:0000256" key="1">
    <source>
        <dbReference type="SAM" id="Phobius"/>
    </source>
</evidence>
<dbReference type="Proteomes" id="UP001352263">
    <property type="component" value="Unassembled WGS sequence"/>
</dbReference>
<keyword evidence="3" id="KW-1185">Reference proteome</keyword>
<proteinExistence type="predicted"/>
<evidence type="ECO:0000313" key="3">
    <source>
        <dbReference type="Proteomes" id="UP001352263"/>
    </source>
</evidence>
<name>A0ABU6JH24_9BURK</name>
<keyword evidence="1" id="KW-0812">Transmembrane</keyword>
<protein>
    <submittedName>
        <fullName evidence="2">Uncharacterized protein</fullName>
    </submittedName>
</protein>
<gene>
    <name evidence="2" type="ORF">RY831_27665</name>
</gene>